<dbReference type="InterPro" id="IPR036396">
    <property type="entry name" value="Cyt_P450_sf"/>
</dbReference>
<evidence type="ECO:0008006" key="16">
    <source>
        <dbReference type="Google" id="ProtNLM"/>
    </source>
</evidence>
<comment type="cofactor">
    <cofactor evidence="1 13">
        <name>heme</name>
        <dbReference type="ChEBI" id="CHEBI:30413"/>
    </cofactor>
</comment>
<keyword evidence="7 13" id="KW-0479">Metal-binding</keyword>
<dbReference type="GeneID" id="36330267"/>
<evidence type="ECO:0000256" key="10">
    <source>
        <dbReference type="ARBA" id="ARBA00023004"/>
    </source>
</evidence>
<keyword evidence="12" id="KW-0472">Membrane</keyword>
<evidence type="ECO:0000256" key="8">
    <source>
        <dbReference type="ARBA" id="ARBA00022989"/>
    </source>
</evidence>
<evidence type="ECO:0000256" key="2">
    <source>
        <dbReference type="ARBA" id="ARBA00004167"/>
    </source>
</evidence>
<keyword evidence="10 13" id="KW-0408">Iron</keyword>
<dbReference type="RefSeq" id="XP_024339808.1">
    <property type="nucleotide sequence ID" value="XM_024485318.1"/>
</dbReference>
<dbReference type="GO" id="GO:0020037">
    <property type="term" value="F:heme binding"/>
    <property type="evidence" value="ECO:0007669"/>
    <property type="project" value="InterPro"/>
</dbReference>
<evidence type="ECO:0000313" key="14">
    <source>
        <dbReference type="EMBL" id="OSX63014.1"/>
    </source>
</evidence>
<dbReference type="PRINTS" id="PR00385">
    <property type="entry name" value="P450"/>
</dbReference>
<dbReference type="Pfam" id="PF00067">
    <property type="entry name" value="p450"/>
    <property type="match status" value="1"/>
</dbReference>
<comment type="subcellular location">
    <subcellularLocation>
        <location evidence="2">Membrane</location>
        <topology evidence="2">Single-pass membrane protein</topology>
    </subcellularLocation>
</comment>
<sequence length="479" mass="54077">MFDFWLCVAIVVAAYALLLRARKKLLPLPPASRPGPGSYLAGEHEPPWKTYQRWSLKIGPLVTVSKLGHPIIVINSAKDATELLDKRSTFASKPRWPMAELLGRQNNVGFQYYGERLKRSRKVLHAALNPDAIANKWSELLDTQSIKLMRQLASDPSAFYSHIQNNIEELVVLFAYGREPEPEYTRIAKAVMEQTSIALQPGRWAVNRIPIFPLQVKYLPTWLPGAGFQRWAKSARTLFYQMTRGPFLEVKAEMELGTATDSFVKHSLVNLGQNRTVDSEDIIMCAAGSLYSAGIETLTSTILTFILFMARHPEVQDRAYKEIMQVVGNHHLPDITDQRALVYVDCVIREVHRMNPAIPLVTHSNTEDADYSGCHIPKQSWIMGNIWSMLHDETAYPRAEEFLPDRYLHAGDGSAPRDPRTLVYGFGRRLCPGLHFANTVVYLVVARTLALYKITPEIVNGEPRNSDLILVPLYDLNAA</sequence>
<keyword evidence="9" id="KW-0560">Oxidoreductase</keyword>
<dbReference type="GO" id="GO:0005506">
    <property type="term" value="F:iron ion binding"/>
    <property type="evidence" value="ECO:0007669"/>
    <property type="project" value="InterPro"/>
</dbReference>
<evidence type="ECO:0000256" key="7">
    <source>
        <dbReference type="ARBA" id="ARBA00022723"/>
    </source>
</evidence>
<feature type="binding site" description="axial binding residue" evidence="13">
    <location>
        <position position="431"/>
    </location>
    <ligand>
        <name>heme</name>
        <dbReference type="ChEBI" id="CHEBI:30413"/>
    </ligand>
    <ligandPart>
        <name>Fe</name>
        <dbReference type="ChEBI" id="CHEBI:18248"/>
    </ligandPart>
</feature>
<reference evidence="14 15" key="1">
    <citation type="submission" date="2017-04" db="EMBL/GenBank/DDBJ databases">
        <title>Genome Sequence of the Model Brown-Rot Fungus Postia placenta SB12.</title>
        <authorList>
            <consortium name="DOE Joint Genome Institute"/>
            <person name="Gaskell J."/>
            <person name="Kersten P."/>
            <person name="Larrondo L.F."/>
            <person name="Canessa P."/>
            <person name="Martinez D."/>
            <person name="Hibbett D."/>
            <person name="Schmoll M."/>
            <person name="Kubicek C.P."/>
            <person name="Martinez A.T."/>
            <person name="Yadav J."/>
            <person name="Master E."/>
            <person name="Magnuson J.K."/>
            <person name="James T."/>
            <person name="Yaver D."/>
            <person name="Berka R."/>
            <person name="Labutti K."/>
            <person name="Lipzen A."/>
            <person name="Aerts A."/>
            <person name="Barry K."/>
            <person name="Henrissat B."/>
            <person name="Blanchette R."/>
            <person name="Grigoriev I."/>
            <person name="Cullen D."/>
        </authorList>
    </citation>
    <scope>NUCLEOTIDE SEQUENCE [LARGE SCALE GENOMIC DNA]</scope>
    <source>
        <strain evidence="14 15">MAD-698-R-SB12</strain>
    </source>
</reference>
<keyword evidence="11" id="KW-0503">Monooxygenase</keyword>
<dbReference type="CDD" id="cd11065">
    <property type="entry name" value="CYP64-like"/>
    <property type="match status" value="1"/>
</dbReference>
<proteinExistence type="inferred from homology"/>
<dbReference type="PANTHER" id="PTHR46300">
    <property type="entry name" value="P450, PUTATIVE (EUROFUNG)-RELATED-RELATED"/>
    <property type="match status" value="1"/>
</dbReference>
<evidence type="ECO:0000256" key="1">
    <source>
        <dbReference type="ARBA" id="ARBA00001971"/>
    </source>
</evidence>
<evidence type="ECO:0000313" key="15">
    <source>
        <dbReference type="Proteomes" id="UP000194127"/>
    </source>
</evidence>
<dbReference type="OrthoDB" id="2789670at2759"/>
<dbReference type="Proteomes" id="UP000194127">
    <property type="component" value="Unassembled WGS sequence"/>
</dbReference>
<evidence type="ECO:0000256" key="13">
    <source>
        <dbReference type="PIRSR" id="PIRSR602401-1"/>
    </source>
</evidence>
<dbReference type="InterPro" id="IPR002401">
    <property type="entry name" value="Cyt_P450_E_grp-I"/>
</dbReference>
<evidence type="ECO:0000256" key="4">
    <source>
        <dbReference type="ARBA" id="ARBA00010617"/>
    </source>
</evidence>
<evidence type="ECO:0000256" key="9">
    <source>
        <dbReference type="ARBA" id="ARBA00023002"/>
    </source>
</evidence>
<keyword evidence="5 13" id="KW-0349">Heme</keyword>
<evidence type="ECO:0000256" key="12">
    <source>
        <dbReference type="ARBA" id="ARBA00023136"/>
    </source>
</evidence>
<keyword evidence="6" id="KW-0812">Transmembrane</keyword>
<organism evidence="14 15">
    <name type="scientific">Postia placenta MAD-698-R-SB12</name>
    <dbReference type="NCBI Taxonomy" id="670580"/>
    <lineage>
        <taxon>Eukaryota</taxon>
        <taxon>Fungi</taxon>
        <taxon>Dikarya</taxon>
        <taxon>Basidiomycota</taxon>
        <taxon>Agaricomycotina</taxon>
        <taxon>Agaricomycetes</taxon>
        <taxon>Polyporales</taxon>
        <taxon>Adustoporiaceae</taxon>
        <taxon>Rhodonia</taxon>
    </lineage>
</organism>
<gene>
    <name evidence="14" type="ORF">POSPLADRAFT_1141616</name>
</gene>
<comment type="similarity">
    <text evidence="4">Belongs to the cytochrome P450 family.</text>
</comment>
<evidence type="ECO:0000256" key="3">
    <source>
        <dbReference type="ARBA" id="ARBA00005179"/>
    </source>
</evidence>
<comment type="pathway">
    <text evidence="3">Secondary metabolite biosynthesis.</text>
</comment>
<protein>
    <recommendedName>
        <fullName evidence="16">Cytochrome P450</fullName>
    </recommendedName>
</protein>
<dbReference type="SUPFAM" id="SSF48264">
    <property type="entry name" value="Cytochrome P450"/>
    <property type="match status" value="1"/>
</dbReference>
<dbReference type="EMBL" id="KZ110596">
    <property type="protein sequence ID" value="OSX63014.1"/>
    <property type="molecule type" value="Genomic_DNA"/>
</dbReference>
<dbReference type="AlphaFoldDB" id="A0A1X6N334"/>
<dbReference type="PANTHER" id="PTHR46300:SF7">
    <property type="entry name" value="P450, PUTATIVE (EUROFUNG)-RELATED"/>
    <property type="match status" value="1"/>
</dbReference>
<dbReference type="PRINTS" id="PR00463">
    <property type="entry name" value="EP450I"/>
</dbReference>
<evidence type="ECO:0000256" key="6">
    <source>
        <dbReference type="ARBA" id="ARBA00022692"/>
    </source>
</evidence>
<dbReference type="GO" id="GO:0004497">
    <property type="term" value="F:monooxygenase activity"/>
    <property type="evidence" value="ECO:0007669"/>
    <property type="project" value="UniProtKB-KW"/>
</dbReference>
<accession>A0A1X6N334</accession>
<dbReference type="GO" id="GO:0016705">
    <property type="term" value="F:oxidoreductase activity, acting on paired donors, with incorporation or reduction of molecular oxygen"/>
    <property type="evidence" value="ECO:0007669"/>
    <property type="project" value="InterPro"/>
</dbReference>
<evidence type="ECO:0000256" key="5">
    <source>
        <dbReference type="ARBA" id="ARBA00022617"/>
    </source>
</evidence>
<keyword evidence="8" id="KW-1133">Transmembrane helix</keyword>
<dbReference type="InterPro" id="IPR001128">
    <property type="entry name" value="Cyt_P450"/>
</dbReference>
<dbReference type="Gene3D" id="1.10.630.10">
    <property type="entry name" value="Cytochrome P450"/>
    <property type="match status" value="1"/>
</dbReference>
<evidence type="ECO:0000256" key="11">
    <source>
        <dbReference type="ARBA" id="ARBA00023033"/>
    </source>
</evidence>
<dbReference type="STRING" id="670580.A0A1X6N334"/>
<keyword evidence="15" id="KW-1185">Reference proteome</keyword>
<dbReference type="InterPro" id="IPR050364">
    <property type="entry name" value="Cytochrome_P450_fung"/>
</dbReference>
<dbReference type="GO" id="GO:0016020">
    <property type="term" value="C:membrane"/>
    <property type="evidence" value="ECO:0007669"/>
    <property type="project" value="UniProtKB-SubCell"/>
</dbReference>
<name>A0A1X6N334_9APHY</name>